<protein>
    <submittedName>
        <fullName evidence="3">Antibiotic biosynthesis monooxygenase</fullName>
    </submittedName>
</protein>
<evidence type="ECO:0000256" key="1">
    <source>
        <dbReference type="SAM" id="MobiDB-lite"/>
    </source>
</evidence>
<organism evidence="3 4">
    <name type="scientific">Kibdelosporangium aridum</name>
    <dbReference type="NCBI Taxonomy" id="2030"/>
    <lineage>
        <taxon>Bacteria</taxon>
        <taxon>Bacillati</taxon>
        <taxon>Actinomycetota</taxon>
        <taxon>Actinomycetes</taxon>
        <taxon>Pseudonocardiales</taxon>
        <taxon>Pseudonocardiaceae</taxon>
        <taxon>Kibdelosporangium</taxon>
    </lineage>
</organism>
<keyword evidence="3" id="KW-0560">Oxidoreductase</keyword>
<dbReference type="SUPFAM" id="SSF54909">
    <property type="entry name" value="Dimeric alpha+beta barrel"/>
    <property type="match status" value="1"/>
</dbReference>
<keyword evidence="3" id="KW-0503">Monooxygenase</keyword>
<keyword evidence="4" id="KW-1185">Reference proteome</keyword>
<dbReference type="RefSeq" id="WP_084434400.1">
    <property type="nucleotide sequence ID" value="NZ_FWXV01000016.1"/>
</dbReference>
<name>A0A1W2FYH5_KIBAR</name>
<feature type="compositionally biased region" description="Low complexity" evidence="1">
    <location>
        <begin position="105"/>
        <end position="117"/>
    </location>
</feature>
<dbReference type="Proteomes" id="UP000192674">
    <property type="component" value="Unassembled WGS sequence"/>
</dbReference>
<gene>
    <name evidence="3" type="ORF">SAMN05661093_10280</name>
</gene>
<sequence>MLLVCGFTVPDSDSAEFSAQATRAVELLTAQPGCVRAVIGRSADEPDQWAMTVEFTSVVAYRRAMSPFDVREHVIPFLSRGNASAYEILATATDGQADQRTSVVAADAATAGPRDASGPATPRA</sequence>
<evidence type="ECO:0000259" key="2">
    <source>
        <dbReference type="Pfam" id="PF03992"/>
    </source>
</evidence>
<reference evidence="3 4" key="1">
    <citation type="submission" date="2017-04" db="EMBL/GenBank/DDBJ databases">
        <authorList>
            <person name="Afonso C.L."/>
            <person name="Miller P.J."/>
            <person name="Scott M.A."/>
            <person name="Spackman E."/>
            <person name="Goraichik I."/>
            <person name="Dimitrov K.M."/>
            <person name="Suarez D.L."/>
            <person name="Swayne D.E."/>
        </authorList>
    </citation>
    <scope>NUCLEOTIDE SEQUENCE [LARGE SCALE GENOMIC DNA]</scope>
    <source>
        <strain evidence="3 4">DSM 43828</strain>
    </source>
</reference>
<evidence type="ECO:0000313" key="4">
    <source>
        <dbReference type="Proteomes" id="UP000192674"/>
    </source>
</evidence>
<dbReference type="AlphaFoldDB" id="A0A1W2FYH5"/>
<feature type="domain" description="ABM" evidence="2">
    <location>
        <begin position="7"/>
        <end position="63"/>
    </location>
</feature>
<proteinExistence type="predicted"/>
<accession>A0A1W2FYH5</accession>
<dbReference type="EMBL" id="FWXV01000016">
    <property type="protein sequence ID" value="SMD26696.1"/>
    <property type="molecule type" value="Genomic_DNA"/>
</dbReference>
<dbReference type="OrthoDB" id="5193042at2"/>
<dbReference type="InterPro" id="IPR007138">
    <property type="entry name" value="ABM_dom"/>
</dbReference>
<dbReference type="GO" id="GO:0004497">
    <property type="term" value="F:monooxygenase activity"/>
    <property type="evidence" value="ECO:0007669"/>
    <property type="project" value="UniProtKB-KW"/>
</dbReference>
<evidence type="ECO:0000313" key="3">
    <source>
        <dbReference type="EMBL" id="SMD26696.1"/>
    </source>
</evidence>
<dbReference type="Gene3D" id="3.30.70.100">
    <property type="match status" value="1"/>
</dbReference>
<feature type="region of interest" description="Disordered" evidence="1">
    <location>
        <begin position="105"/>
        <end position="124"/>
    </location>
</feature>
<dbReference type="Pfam" id="PF03992">
    <property type="entry name" value="ABM"/>
    <property type="match status" value="1"/>
</dbReference>
<dbReference type="InterPro" id="IPR011008">
    <property type="entry name" value="Dimeric_a/b-barrel"/>
</dbReference>